<dbReference type="Proteomes" id="UP000770661">
    <property type="component" value="Unassembled WGS sequence"/>
</dbReference>
<dbReference type="FunFam" id="2.20.70.10:FF:000001">
    <property type="entry name" value="Membrane-associated guanylate kinase, WW and PDZ domain-containing protein 1"/>
    <property type="match status" value="1"/>
</dbReference>
<name>A0A8J5C460_CHIOP</name>
<evidence type="ECO:0000256" key="2">
    <source>
        <dbReference type="SAM" id="MobiDB-lite"/>
    </source>
</evidence>
<feature type="compositionally biased region" description="Gly residues" evidence="2">
    <location>
        <begin position="169"/>
        <end position="184"/>
    </location>
</feature>
<dbReference type="SUPFAM" id="SSF51045">
    <property type="entry name" value="WW domain"/>
    <property type="match status" value="2"/>
</dbReference>
<feature type="region of interest" description="Disordered" evidence="2">
    <location>
        <begin position="139"/>
        <end position="198"/>
    </location>
</feature>
<dbReference type="CDD" id="cd00201">
    <property type="entry name" value="WW"/>
    <property type="match status" value="2"/>
</dbReference>
<dbReference type="PROSITE" id="PS01159">
    <property type="entry name" value="WW_DOMAIN_1"/>
    <property type="match status" value="2"/>
</dbReference>
<dbReference type="Pfam" id="PF00397">
    <property type="entry name" value="WW"/>
    <property type="match status" value="2"/>
</dbReference>
<keyword evidence="4" id="KW-0418">Kinase</keyword>
<dbReference type="GO" id="GO:0007165">
    <property type="term" value="P:signal transduction"/>
    <property type="evidence" value="ECO:0007669"/>
    <property type="project" value="TreeGrafter"/>
</dbReference>
<dbReference type="GO" id="GO:0005737">
    <property type="term" value="C:cytoplasm"/>
    <property type="evidence" value="ECO:0007669"/>
    <property type="project" value="TreeGrafter"/>
</dbReference>
<dbReference type="EMBL" id="JACEEZ010018628">
    <property type="protein sequence ID" value="KAG0716733.1"/>
    <property type="molecule type" value="Genomic_DNA"/>
</dbReference>
<evidence type="ECO:0000256" key="1">
    <source>
        <dbReference type="ARBA" id="ARBA00022737"/>
    </source>
</evidence>
<evidence type="ECO:0000259" key="3">
    <source>
        <dbReference type="PROSITE" id="PS50020"/>
    </source>
</evidence>
<evidence type="ECO:0000313" key="4">
    <source>
        <dbReference type="EMBL" id="KAG0716733.1"/>
    </source>
</evidence>
<gene>
    <name evidence="4" type="primary">Magi1</name>
    <name evidence="4" type="ORF">GWK47_000960</name>
</gene>
<organism evidence="4 5">
    <name type="scientific">Chionoecetes opilio</name>
    <name type="common">Atlantic snow crab</name>
    <name type="synonym">Cancer opilio</name>
    <dbReference type="NCBI Taxonomy" id="41210"/>
    <lineage>
        <taxon>Eukaryota</taxon>
        <taxon>Metazoa</taxon>
        <taxon>Ecdysozoa</taxon>
        <taxon>Arthropoda</taxon>
        <taxon>Crustacea</taxon>
        <taxon>Multicrustacea</taxon>
        <taxon>Malacostraca</taxon>
        <taxon>Eumalacostraca</taxon>
        <taxon>Eucarida</taxon>
        <taxon>Decapoda</taxon>
        <taxon>Pleocyemata</taxon>
        <taxon>Brachyura</taxon>
        <taxon>Eubrachyura</taxon>
        <taxon>Majoidea</taxon>
        <taxon>Majidae</taxon>
        <taxon>Chionoecetes</taxon>
    </lineage>
</organism>
<feature type="compositionally biased region" description="Pro residues" evidence="2">
    <location>
        <begin position="12"/>
        <end position="23"/>
    </location>
</feature>
<comment type="caution">
    <text evidence="4">The sequence shown here is derived from an EMBL/GenBank/DDBJ whole genome shotgun (WGS) entry which is preliminary data.</text>
</comment>
<dbReference type="SMART" id="SM00456">
    <property type="entry name" value="WW"/>
    <property type="match status" value="2"/>
</dbReference>
<feature type="domain" description="WW" evidence="3">
    <location>
        <begin position="54"/>
        <end position="87"/>
    </location>
</feature>
<feature type="compositionally biased region" description="Low complexity" evidence="2">
    <location>
        <begin position="1"/>
        <end position="11"/>
    </location>
</feature>
<accession>A0A8J5C460</accession>
<dbReference type="InterPro" id="IPR001202">
    <property type="entry name" value="WW_dom"/>
</dbReference>
<keyword evidence="1" id="KW-0677">Repeat</keyword>
<protein>
    <submittedName>
        <fullName evidence="4">Membrane-associated guanylate kinase, WW and PDZ domain-containing protein 1</fullName>
    </submittedName>
</protein>
<evidence type="ECO:0000313" key="5">
    <source>
        <dbReference type="Proteomes" id="UP000770661"/>
    </source>
</evidence>
<dbReference type="PANTHER" id="PTHR10316:SF40">
    <property type="entry name" value="LD27118P"/>
    <property type="match status" value="1"/>
</dbReference>
<keyword evidence="4" id="KW-0808">Transferase</keyword>
<dbReference type="OrthoDB" id="66881at2759"/>
<sequence length="506" mass="54883">MAANTSSSEGPPEAPPHPHPHPSPGTHYNSHPMVGDESGMPMQLPDPATAGELGPLPYNWEKAYTENGEPYYIDHIAGTSSWLDPRLARVQKRSAEECGEDELPFGWERIDDPQYGIYYIDHVNRKTQYENPVMMAKKQSISPAQGGGNSPGEGSSNTFPRQKKSAPDGVGGGSGGNPGSGPGTSEGPPQPPGGGHKRANRLMVYLPCLPCLASEGKDSKLKAQAQQPNIRVHNRVDRSSLPRPRSLSPNHKHPELSPKHSNISKQNIVISNPMDPIHLASGAPYRANNLSPPPNPRPNNLAMASNNFLSSDQNIPASKQNNVNSNQISTLRREHKTQGVKNPTFNQTIVPNFAKPHFPNYHTIAPSSLHPRIPQASSSPKGPTPPYGRSHSTPNGTNSPWHNSSGHSFTPLTTPRGIWNYTSTPFSSGNPQFPSPRPYSLTRFLSSSNTDPDLYPNIHHQRSHSSYHHYAAFTPSSSPLYLPTEDPVVSSVALRQTGIPPIVLAA</sequence>
<dbReference type="Gene3D" id="2.20.70.10">
    <property type="match status" value="2"/>
</dbReference>
<dbReference type="PANTHER" id="PTHR10316">
    <property type="entry name" value="MEMBRANE ASSOCIATED GUANYLATE KINASE-RELATED"/>
    <property type="match status" value="1"/>
</dbReference>
<feature type="region of interest" description="Disordered" evidence="2">
    <location>
        <begin position="219"/>
        <end position="261"/>
    </location>
</feature>
<feature type="region of interest" description="Disordered" evidence="2">
    <location>
        <begin position="361"/>
        <end position="409"/>
    </location>
</feature>
<dbReference type="AlphaFoldDB" id="A0A8J5C460"/>
<reference evidence="4" key="1">
    <citation type="submission" date="2020-07" db="EMBL/GenBank/DDBJ databases">
        <title>The High-quality genome of the commercially important snow crab, Chionoecetes opilio.</title>
        <authorList>
            <person name="Jeong J.-H."/>
            <person name="Ryu S."/>
        </authorList>
    </citation>
    <scope>NUCLEOTIDE SEQUENCE</scope>
    <source>
        <strain evidence="4">MADBK_172401_WGS</strain>
        <tissue evidence="4">Digestive gland</tissue>
    </source>
</reference>
<feature type="compositionally biased region" description="Polar residues" evidence="2">
    <location>
        <begin position="390"/>
        <end position="409"/>
    </location>
</feature>
<proteinExistence type="predicted"/>
<keyword evidence="5" id="KW-1185">Reference proteome</keyword>
<dbReference type="GO" id="GO:0016301">
    <property type="term" value="F:kinase activity"/>
    <property type="evidence" value="ECO:0007669"/>
    <property type="project" value="UniProtKB-KW"/>
</dbReference>
<dbReference type="InterPro" id="IPR036020">
    <property type="entry name" value="WW_dom_sf"/>
</dbReference>
<feature type="domain" description="WW" evidence="3">
    <location>
        <begin position="101"/>
        <end position="134"/>
    </location>
</feature>
<dbReference type="PROSITE" id="PS50020">
    <property type="entry name" value="WW_DOMAIN_2"/>
    <property type="match status" value="2"/>
</dbReference>
<feature type="region of interest" description="Disordered" evidence="2">
    <location>
        <begin position="1"/>
        <end position="50"/>
    </location>
</feature>